<gene>
    <name evidence="3" type="ORF">EDC29_11055</name>
</gene>
<dbReference type="RefSeq" id="WP_132230280.1">
    <property type="nucleotide sequence ID" value="NZ_NRRH01000046.1"/>
</dbReference>
<dbReference type="InterPro" id="IPR050237">
    <property type="entry name" value="ATP-dep_AMP-bd_enzyme"/>
</dbReference>
<dbReference type="Gene3D" id="3.30.300.30">
    <property type="match status" value="1"/>
</dbReference>
<organism evidence="3 4">
    <name type="scientific">Marichromatium gracile</name>
    <name type="common">Chromatium gracile</name>
    <dbReference type="NCBI Taxonomy" id="1048"/>
    <lineage>
        <taxon>Bacteria</taxon>
        <taxon>Pseudomonadati</taxon>
        <taxon>Pseudomonadota</taxon>
        <taxon>Gammaproteobacteria</taxon>
        <taxon>Chromatiales</taxon>
        <taxon>Chromatiaceae</taxon>
        <taxon>Marichromatium</taxon>
    </lineage>
</organism>
<dbReference type="InterPro" id="IPR042099">
    <property type="entry name" value="ANL_N_sf"/>
</dbReference>
<evidence type="ECO:0000259" key="1">
    <source>
        <dbReference type="Pfam" id="PF00501"/>
    </source>
</evidence>
<proteinExistence type="predicted"/>
<evidence type="ECO:0000313" key="3">
    <source>
        <dbReference type="EMBL" id="TCW34508.1"/>
    </source>
</evidence>
<dbReference type="Pfam" id="PF13193">
    <property type="entry name" value="AMP-binding_C"/>
    <property type="match status" value="1"/>
</dbReference>
<feature type="domain" description="AMP-binding enzyme C-terminal" evidence="2">
    <location>
        <begin position="417"/>
        <end position="491"/>
    </location>
</feature>
<feature type="domain" description="AMP-dependent synthetase/ligase" evidence="1">
    <location>
        <begin position="14"/>
        <end position="366"/>
    </location>
</feature>
<dbReference type="PROSITE" id="PS00455">
    <property type="entry name" value="AMP_BINDING"/>
    <property type="match status" value="1"/>
</dbReference>
<dbReference type="GO" id="GO:0016878">
    <property type="term" value="F:acid-thiol ligase activity"/>
    <property type="evidence" value="ECO:0007669"/>
    <property type="project" value="UniProtKB-ARBA"/>
</dbReference>
<protein>
    <submittedName>
        <fullName evidence="3">Long-chain acyl-CoA synthetase</fullName>
    </submittedName>
</protein>
<dbReference type="InterPro" id="IPR020845">
    <property type="entry name" value="AMP-binding_CS"/>
</dbReference>
<dbReference type="EMBL" id="SMDC01000010">
    <property type="protein sequence ID" value="TCW34508.1"/>
    <property type="molecule type" value="Genomic_DNA"/>
</dbReference>
<name>A0A4R4A6T9_MARGR</name>
<sequence>MEGAIELTDIAARFRACAATHQGAPALFDEAGALDYAGLDRASDAMAGALAAAGLQPDARAALLCANGREFVIAYLAILKAGATVVPVNLLQSDREIAYILDDARPALLLHQPAFAALAEAASARSAASPRRIELDAARADFATLITHPPLSPLPGTEVAAVLYTSGTTGRPKGAMLSHANLIANAEGSRQGFELVPGDRVLAVLPLFHSFAATTAMLTPLLHGLAMIPVPRFEPRLVTQAIARHGATVFLGVPSMYGVLLRHAEVLAEQWRGVRLCISGGAALPAALMRAFETRFATLLVEGAGATECSPVFSVNRPSGPRKPGSIGPALPGVELTVRDRAGRVLPSGETGELCVRGPNVMLGYLGLPEATRESFHGDWFRTGDLARIDGDGHVYLVDRIKDLVITNGMNVYPRVVEEALYAHPAVAEAAVVGDPDPRHGEVVVAHVALADTAEVTPGELRAWCRDRLGSHEVPRRVVLHAALPKNASGKILKRALRRESDESVTEGPVTG</sequence>
<dbReference type="AlphaFoldDB" id="A0A4R4A6T9"/>
<reference evidence="3 4" key="1">
    <citation type="submission" date="2019-03" db="EMBL/GenBank/DDBJ databases">
        <title>Genomic Encyclopedia of Type Strains, Phase IV (KMG-IV): sequencing the most valuable type-strain genomes for metagenomic binning, comparative biology and taxonomic classification.</title>
        <authorList>
            <person name="Goeker M."/>
        </authorList>
    </citation>
    <scope>NUCLEOTIDE SEQUENCE [LARGE SCALE GENOMIC DNA]</scope>
    <source>
        <strain evidence="3 4">DSM 203</strain>
    </source>
</reference>
<dbReference type="InterPro" id="IPR045851">
    <property type="entry name" value="AMP-bd_C_sf"/>
</dbReference>
<evidence type="ECO:0000259" key="2">
    <source>
        <dbReference type="Pfam" id="PF13193"/>
    </source>
</evidence>
<accession>A0A4R4A6T9</accession>
<evidence type="ECO:0000313" key="4">
    <source>
        <dbReference type="Proteomes" id="UP000295247"/>
    </source>
</evidence>
<dbReference type="InterPro" id="IPR025110">
    <property type="entry name" value="AMP-bd_C"/>
</dbReference>
<dbReference type="SUPFAM" id="SSF56801">
    <property type="entry name" value="Acetyl-CoA synthetase-like"/>
    <property type="match status" value="1"/>
</dbReference>
<dbReference type="Pfam" id="PF00501">
    <property type="entry name" value="AMP-binding"/>
    <property type="match status" value="1"/>
</dbReference>
<dbReference type="PANTHER" id="PTHR43767:SF1">
    <property type="entry name" value="NONRIBOSOMAL PEPTIDE SYNTHASE PES1 (EUROFUNG)-RELATED"/>
    <property type="match status" value="1"/>
</dbReference>
<dbReference type="PANTHER" id="PTHR43767">
    <property type="entry name" value="LONG-CHAIN-FATTY-ACID--COA LIGASE"/>
    <property type="match status" value="1"/>
</dbReference>
<dbReference type="Proteomes" id="UP000295247">
    <property type="component" value="Unassembled WGS sequence"/>
</dbReference>
<comment type="caution">
    <text evidence="3">The sequence shown here is derived from an EMBL/GenBank/DDBJ whole genome shotgun (WGS) entry which is preliminary data.</text>
</comment>
<dbReference type="InterPro" id="IPR000873">
    <property type="entry name" value="AMP-dep_synth/lig_dom"/>
</dbReference>
<dbReference type="Gene3D" id="3.40.50.12780">
    <property type="entry name" value="N-terminal domain of ligase-like"/>
    <property type="match status" value="1"/>
</dbReference>